<dbReference type="CDD" id="cd10787">
    <property type="entry name" value="LamB_YcsF_like"/>
    <property type="match status" value="1"/>
</dbReference>
<accession>A0A935C9W4</accession>
<name>A0A935C9W4_9BACT</name>
<organism evidence="1 2">
    <name type="scientific">Marivirga aurantiaca</name>
    <dbReference type="NCBI Taxonomy" id="2802615"/>
    <lineage>
        <taxon>Bacteria</taxon>
        <taxon>Pseudomonadati</taxon>
        <taxon>Bacteroidota</taxon>
        <taxon>Cytophagia</taxon>
        <taxon>Cytophagales</taxon>
        <taxon>Marivirgaceae</taxon>
        <taxon>Marivirga</taxon>
    </lineage>
</organism>
<dbReference type="AlphaFoldDB" id="A0A935C9W4"/>
<keyword evidence="2" id="KW-1185">Reference proteome</keyword>
<dbReference type="Pfam" id="PF03746">
    <property type="entry name" value="LamB_YcsF"/>
    <property type="match status" value="1"/>
</dbReference>
<dbReference type="GO" id="GO:0005975">
    <property type="term" value="P:carbohydrate metabolic process"/>
    <property type="evidence" value="ECO:0007669"/>
    <property type="project" value="InterPro"/>
</dbReference>
<dbReference type="InterPro" id="IPR011330">
    <property type="entry name" value="Glyco_hydro/deAcase_b/a-brl"/>
</dbReference>
<dbReference type="PANTHER" id="PTHR30292">
    <property type="entry name" value="UNCHARACTERIZED PROTEIN YBGL-RELATED"/>
    <property type="match status" value="1"/>
</dbReference>
<proteinExistence type="predicted"/>
<sequence length="252" mass="27624">MDRMDINCDIGESYGYFSVGNDEKVFPYITSCNIACGFHGGDPIHIENTITNALKHKVQIGAHPSYPDLMGFGRRPMQLPLNELRAILKYQISALKGMTESLGGRLVYVKPHGALYNSITNNEEEGIATLEAIQAIDPQLAIMGLPGSKLEHLAHNRGITFVREGFIDRAYLPTGNLMPRNQNGAVVATVEDSVAQAISIIKEKKVKVQGGIIDLEVDSICIHGDNPLAPEILKDIQKAAERNNFNLAKFLV</sequence>
<comment type="caution">
    <text evidence="1">The sequence shown here is derived from an EMBL/GenBank/DDBJ whole genome shotgun (WGS) entry which is preliminary data.</text>
</comment>
<dbReference type="SUPFAM" id="SSF88713">
    <property type="entry name" value="Glycoside hydrolase/deacetylase"/>
    <property type="match status" value="1"/>
</dbReference>
<reference evidence="1" key="1">
    <citation type="submission" date="2021-01" db="EMBL/GenBank/DDBJ databases">
        <title>Marivirga aurantiaca sp. nov., isolated from intertidal surface sediments.</title>
        <authorList>
            <person name="Zhang M."/>
        </authorList>
    </citation>
    <scope>NUCLEOTIDE SEQUENCE</scope>
    <source>
        <strain evidence="1">S37H4</strain>
    </source>
</reference>
<dbReference type="PANTHER" id="PTHR30292:SF0">
    <property type="entry name" value="5-OXOPROLINASE SUBUNIT A"/>
    <property type="match status" value="1"/>
</dbReference>
<dbReference type="NCBIfam" id="NF003814">
    <property type="entry name" value="PRK05406.1-3"/>
    <property type="match status" value="1"/>
</dbReference>
<evidence type="ECO:0000313" key="2">
    <source>
        <dbReference type="Proteomes" id="UP000611723"/>
    </source>
</evidence>
<dbReference type="EMBL" id="JAEQBW010000007">
    <property type="protein sequence ID" value="MBK6266411.1"/>
    <property type="molecule type" value="Genomic_DNA"/>
</dbReference>
<dbReference type="InterPro" id="IPR005501">
    <property type="entry name" value="LamB/YcsF/PxpA-like"/>
</dbReference>
<dbReference type="Proteomes" id="UP000611723">
    <property type="component" value="Unassembled WGS sequence"/>
</dbReference>
<dbReference type="NCBIfam" id="NF003816">
    <property type="entry name" value="PRK05406.1-5"/>
    <property type="match status" value="1"/>
</dbReference>
<gene>
    <name evidence="1" type="ORF">JKA74_15305</name>
</gene>
<dbReference type="Gene3D" id="3.20.20.370">
    <property type="entry name" value="Glycoside hydrolase/deacetylase"/>
    <property type="match status" value="1"/>
</dbReference>
<evidence type="ECO:0000313" key="1">
    <source>
        <dbReference type="EMBL" id="MBK6266411.1"/>
    </source>
</evidence>
<protein>
    <submittedName>
        <fullName evidence="1">5-oxoprolinase subunit PxpA</fullName>
    </submittedName>
</protein>